<feature type="region of interest" description="Disordered" evidence="7">
    <location>
        <begin position="2214"/>
        <end position="2233"/>
    </location>
</feature>
<evidence type="ECO:0000259" key="8">
    <source>
        <dbReference type="PROSITE" id="PS50067"/>
    </source>
</evidence>
<comment type="caution">
    <text evidence="9">The sequence shown here is derived from an EMBL/GenBank/DDBJ whole genome shotgun (WGS) entry which is preliminary data.</text>
</comment>
<dbReference type="PRINTS" id="PR00380">
    <property type="entry name" value="KINESINHEAVY"/>
</dbReference>
<feature type="coiled-coil region" evidence="6">
    <location>
        <begin position="967"/>
        <end position="1093"/>
    </location>
</feature>
<dbReference type="PANTHER" id="PTHR47968">
    <property type="entry name" value="CENTROMERE PROTEIN E"/>
    <property type="match status" value="1"/>
</dbReference>
<evidence type="ECO:0000256" key="6">
    <source>
        <dbReference type="SAM" id="Coils"/>
    </source>
</evidence>
<name>K0R493_THAOC</name>
<feature type="coiled-coil region" evidence="6">
    <location>
        <begin position="1898"/>
        <end position="1951"/>
    </location>
</feature>
<keyword evidence="4 5" id="KW-0505">Motor protein</keyword>
<evidence type="ECO:0000256" key="1">
    <source>
        <dbReference type="ARBA" id="ARBA00022741"/>
    </source>
</evidence>
<dbReference type="Gene3D" id="1.10.287.1490">
    <property type="match status" value="3"/>
</dbReference>
<feature type="coiled-coil region" evidence="6">
    <location>
        <begin position="639"/>
        <end position="666"/>
    </location>
</feature>
<organism evidence="9 10">
    <name type="scientific">Thalassiosira oceanica</name>
    <name type="common">Marine diatom</name>
    <dbReference type="NCBI Taxonomy" id="159749"/>
    <lineage>
        <taxon>Eukaryota</taxon>
        <taxon>Sar</taxon>
        <taxon>Stramenopiles</taxon>
        <taxon>Ochrophyta</taxon>
        <taxon>Bacillariophyta</taxon>
        <taxon>Coscinodiscophyceae</taxon>
        <taxon>Thalassiosirophycidae</taxon>
        <taxon>Thalassiosirales</taxon>
        <taxon>Thalassiosiraceae</taxon>
        <taxon>Thalassiosira</taxon>
    </lineage>
</organism>
<keyword evidence="1 5" id="KW-0547">Nucleotide-binding</keyword>
<protein>
    <recommendedName>
        <fullName evidence="8">Kinesin motor domain-containing protein</fullName>
    </recommendedName>
</protein>
<dbReference type="InterPro" id="IPR027640">
    <property type="entry name" value="Kinesin-like_fam"/>
</dbReference>
<accession>K0R493</accession>
<dbReference type="GO" id="GO:0008017">
    <property type="term" value="F:microtubule binding"/>
    <property type="evidence" value="ECO:0007669"/>
    <property type="project" value="InterPro"/>
</dbReference>
<gene>
    <name evidence="9" type="ORF">THAOC_34878</name>
</gene>
<feature type="coiled-coil region" evidence="6">
    <location>
        <begin position="1203"/>
        <end position="1237"/>
    </location>
</feature>
<evidence type="ECO:0000256" key="5">
    <source>
        <dbReference type="PROSITE-ProRule" id="PRU00283"/>
    </source>
</evidence>
<keyword evidence="10" id="KW-1185">Reference proteome</keyword>
<evidence type="ECO:0000256" key="2">
    <source>
        <dbReference type="ARBA" id="ARBA00022840"/>
    </source>
</evidence>
<feature type="compositionally biased region" description="Low complexity" evidence="7">
    <location>
        <begin position="2253"/>
        <end position="2263"/>
    </location>
</feature>
<dbReference type="GO" id="GO:0005524">
    <property type="term" value="F:ATP binding"/>
    <property type="evidence" value="ECO:0007669"/>
    <property type="project" value="UniProtKB-UniRule"/>
</dbReference>
<feature type="region of interest" description="Disordered" evidence="7">
    <location>
        <begin position="1512"/>
        <end position="1537"/>
    </location>
</feature>
<sequence>MPPAGQHKGREEQSTLSLSNPYRRRVVSYQAGGKPTAENRPLALGLHLPTTVLARGGTREMKTTPTPSKAEETTGGGGPDGKNKNEEGILVAIRMRPLNDRESQNTRVWKVLQKHSGVAQCTAEGKPVPGRQAGQNFFRYDRVFGERSTTGQVYSETSGEIVGGVCGGLNGTIFAYGQTSSGKTFTMQGSGSIEDGAAPASSLEGGGIVHMAARDIFGHIEKDPMRVFLVRVAFIEIYNEEVRDLLVTGGGKSTLTIREDKRRGVFVDSNETIVTSSENLLGVLFAGEKNRSVGSTAMNERSSRSHTIFRITVESRIREEEPAGGDGDGSDDSDGEDDGRGDGPGTEDGAVRISTLNLVDLAGSESVRHTGATGDRQKEGGKINQSLLTLSRVIEGLGKGAAHVNFRDSKLTRILQPSLSGNARMAVICCTTPSELYLEETRSTLKFAEGCKLVKTCAQVNEIMDDRSLIKKLQRELREARRGGPDKEAMEQMRALEEKAQVAEVANRKAEEDLKRMKDLILKGGVLPAGDASTAAAAAAPASSSLFVYNGADETMQLGSETITLGTSARGRKRRFSDGVINENDPADQLQFASPDRAGNVKLQQARTEVKPKKVKPTARLLPSDLKDDVDISLLRDALSAKAAQADALKARLRDAQGRAQAAADKLKSEHGERELLRLAKEDLESQVALLASDKEYALSEQELIMEEKDSFISSSLEKIEVMLEERSQQAQAVAELQSLVESLRGQLGEAERNRTSQVDELKVQLSSSQEEAAAKVSELEGKVESSQGTICQMTGQISLLEGESAEKTKQLDEKESALTEAQSALTSLQESHEVEATSLRDRIASLEQESTRIAAEKDDALDEAMARVSSLQDQVATLQGAYETKDAELQETQSTIAKLNEDLSSSSARTTVLEEELVSAQSASAQAASLSDEALADARTRIETLADEKTAISNHADGLLVKVESLEKSNQAMTDLLSERESALAEAQSSIEALTRDASSQSSQLAMEAAGLRKSFESATEDAARLTKDLDDATKLNVDLQTQITELQGSHKNFVASLEESSKSVAIATSEKNGAEEKLATLQSRYDELESSSVEEVEALKRQLANVEVASGRKDQQVEELSVNLAASSARVGELEPKVSALEDDLSSAHERVKEYSQKITDLESTVSDSNAKFDSMDTQLNEIQREYDASNETTRVLSKEKEELTMKLNAAEIAKAEANSRAEAAGDESARLSKEISSHMETVNQLTSEVESFKSQLGSVTTELGETVSKLDVALATVESTTNERDTANKRITELMSGNSNAEEVLETLQCERDELSRNLEGAKVKLMAAEAEATSLKNEKEKLRTQLDNSLAKDEAATSKAEEMQFQVQEFSEKIESLESQCEIAEQTVRQKTEEIMALNNAITAGNAEITNLQSQIRAVTTLNEDHQVTAKQLQNQVTDLEERNAQLAKDAEELGSELTNAQQDASKGHQALEKELEDCVLQLDNVSEENEAMKTKLTALEMSISEKSKEIESLSEQLSAHESTTPAPNQGDVDSLAREITDLKSLLSSANASVDEARSAAIASEKELEEKEMQLEQANHALAEQEEQLRLAQEKVLLAESSHANSPHADSEELLREMELLMEEKNDAESRLEQEINRRSETEANIKRTAEDERQQLIEEAEQKMESLREEIRQLKSDICRVESDCFDANSENTDMKDIISRLEAKASDSESMATSISDELKREQLDKKELQERLNQLEEDSELFKQQVFAAKDTFEAEAKARLDEAEGRYNEAEEQRDRVERELKRSKEMIENLTGDIEEYKAQLQRAHDLPNNDTEMGLSRAREQLAQTKLLCSQSEAECLSLRQELESAKDKIDRIKQYEHDKVSAVLPMFWSSMCIFLTSFCFFQQQKFAAKARDAIETLKQRLAQAESKATSADANALQAEVDSLVQTISEKDERIKKLEKSKITKSQIQNIQKLKLEELEAAKPSSRRSGLRERRDDASQHVEQLQDELKQCEIKLRKYVAHSERLEQDRNVVLEVISSCKNLPGDVVGNSIGEMVTSICDRLVSVEEECDALATSETKASEYLAELDSLRAKHSALECQIESQTENDSGLAESLEKSKSSLNRANDKIKQLTKDKELLKSMAESTKCSMNELQTEKRRQMQYLESENLQLGEELKKAKKELAETRVSLDAAQNGAFSGGDHTEDLQGLSSFFNSSTKRPSAIKSSCKAAMAPATKRVPLGSARRRLESPLANQDSENLLNKSQQALSSSALSPVATAKKKRPNPFSSIKKARKQMTNLARDSPTKQFVLGDTEPTADVTSECNQS</sequence>
<dbReference type="SMART" id="SM00129">
    <property type="entry name" value="KISc"/>
    <property type="match status" value="1"/>
</dbReference>
<dbReference type="InterPro" id="IPR027417">
    <property type="entry name" value="P-loop_NTPase"/>
</dbReference>
<reference evidence="9 10" key="1">
    <citation type="journal article" date="2012" name="Genome Biol.">
        <title>Genome and low-iron response of an oceanic diatom adapted to chronic iron limitation.</title>
        <authorList>
            <person name="Lommer M."/>
            <person name="Specht M."/>
            <person name="Roy A.S."/>
            <person name="Kraemer L."/>
            <person name="Andreson R."/>
            <person name="Gutowska M.A."/>
            <person name="Wolf J."/>
            <person name="Bergner S.V."/>
            <person name="Schilhabel M.B."/>
            <person name="Klostermeier U.C."/>
            <person name="Beiko R.G."/>
            <person name="Rosenstiel P."/>
            <person name="Hippler M."/>
            <person name="Laroche J."/>
        </authorList>
    </citation>
    <scope>NUCLEOTIDE SEQUENCE [LARGE SCALE GENOMIC DNA]</scope>
    <source>
        <strain evidence="9 10">CCMP1005</strain>
    </source>
</reference>
<feature type="coiled-coil region" evidence="6">
    <location>
        <begin position="1978"/>
        <end position="2019"/>
    </location>
</feature>
<dbReference type="PROSITE" id="PS00411">
    <property type="entry name" value="KINESIN_MOTOR_1"/>
    <property type="match status" value="1"/>
</dbReference>
<feature type="coiled-coil region" evidence="6">
    <location>
        <begin position="1140"/>
        <end position="1174"/>
    </location>
</feature>
<feature type="coiled-coil region" evidence="6">
    <location>
        <begin position="2063"/>
        <end position="2185"/>
    </location>
</feature>
<dbReference type="Pfam" id="PF00225">
    <property type="entry name" value="Kinesin"/>
    <property type="match status" value="1"/>
</dbReference>
<dbReference type="OMA" id="ENECFSA"/>
<feature type="region of interest" description="Disordered" evidence="7">
    <location>
        <begin position="54"/>
        <end position="85"/>
    </location>
</feature>
<dbReference type="Gene3D" id="3.40.850.10">
    <property type="entry name" value="Kinesin motor domain"/>
    <property type="match status" value="1"/>
</dbReference>
<dbReference type="SUPFAM" id="SSF52540">
    <property type="entry name" value="P-loop containing nucleoside triphosphate hydrolases"/>
    <property type="match status" value="1"/>
</dbReference>
<dbReference type="InterPro" id="IPR036961">
    <property type="entry name" value="Kinesin_motor_dom_sf"/>
</dbReference>
<dbReference type="Proteomes" id="UP000266841">
    <property type="component" value="Unassembled WGS sequence"/>
</dbReference>
<proteinExistence type="inferred from homology"/>
<feature type="region of interest" description="Disordered" evidence="7">
    <location>
        <begin position="2238"/>
        <end position="2316"/>
    </location>
</feature>
<evidence type="ECO:0000313" key="9">
    <source>
        <dbReference type="EMBL" id="EJK46449.1"/>
    </source>
</evidence>
<feature type="region of interest" description="Disordered" evidence="7">
    <location>
        <begin position="1"/>
        <end position="40"/>
    </location>
</feature>
<feature type="coiled-coil region" evidence="6">
    <location>
        <begin position="812"/>
        <end position="910"/>
    </location>
</feature>
<dbReference type="GO" id="GO:0007018">
    <property type="term" value="P:microtubule-based movement"/>
    <property type="evidence" value="ECO:0007669"/>
    <property type="project" value="InterPro"/>
</dbReference>
<evidence type="ECO:0000256" key="4">
    <source>
        <dbReference type="ARBA" id="ARBA00023175"/>
    </source>
</evidence>
<dbReference type="eggNOG" id="KOG0242">
    <property type="taxonomic scope" value="Eukaryota"/>
</dbReference>
<feature type="coiled-coil region" evidence="6">
    <location>
        <begin position="463"/>
        <end position="520"/>
    </location>
</feature>
<feature type="domain" description="Kinesin motor" evidence="8">
    <location>
        <begin position="88"/>
        <end position="454"/>
    </location>
</feature>
<dbReference type="PANTHER" id="PTHR47968:SF75">
    <property type="entry name" value="CENTROMERE-ASSOCIATED PROTEIN E"/>
    <property type="match status" value="1"/>
</dbReference>
<dbReference type="SUPFAM" id="SSF57997">
    <property type="entry name" value="Tropomyosin"/>
    <property type="match status" value="2"/>
</dbReference>
<evidence type="ECO:0000256" key="7">
    <source>
        <dbReference type="SAM" id="MobiDB-lite"/>
    </source>
</evidence>
<feature type="coiled-coil region" evidence="6">
    <location>
        <begin position="1718"/>
        <end position="1866"/>
    </location>
</feature>
<feature type="compositionally biased region" description="Polar residues" evidence="7">
    <location>
        <begin position="1521"/>
        <end position="1532"/>
    </location>
</feature>
<keyword evidence="3 6" id="KW-0175">Coiled coil</keyword>
<dbReference type="PROSITE" id="PS50067">
    <property type="entry name" value="KINESIN_MOTOR_2"/>
    <property type="match status" value="1"/>
</dbReference>
<comment type="similarity">
    <text evidence="5">Belongs to the TRAFAC class myosin-kinesin ATPase superfamily. Kinesin family.</text>
</comment>
<feature type="binding site" evidence="5">
    <location>
        <begin position="177"/>
        <end position="184"/>
    </location>
    <ligand>
        <name>ATP</name>
        <dbReference type="ChEBI" id="CHEBI:30616"/>
    </ligand>
</feature>
<dbReference type="InterPro" id="IPR019821">
    <property type="entry name" value="Kinesin_motor_CS"/>
</dbReference>
<dbReference type="GO" id="GO:0003777">
    <property type="term" value="F:microtubule motor activity"/>
    <property type="evidence" value="ECO:0007669"/>
    <property type="project" value="InterPro"/>
</dbReference>
<dbReference type="EMBL" id="AGNL01047746">
    <property type="protein sequence ID" value="EJK46449.1"/>
    <property type="molecule type" value="Genomic_DNA"/>
</dbReference>
<dbReference type="OrthoDB" id="3176171at2759"/>
<feature type="compositionally biased region" description="Polar residues" evidence="7">
    <location>
        <begin position="2241"/>
        <end position="2252"/>
    </location>
</feature>
<evidence type="ECO:0000256" key="3">
    <source>
        <dbReference type="ARBA" id="ARBA00023054"/>
    </source>
</evidence>
<feature type="region of interest" description="Disordered" evidence="7">
    <location>
        <begin position="312"/>
        <end position="350"/>
    </location>
</feature>
<evidence type="ECO:0000313" key="10">
    <source>
        <dbReference type="Proteomes" id="UP000266841"/>
    </source>
</evidence>
<dbReference type="InterPro" id="IPR001752">
    <property type="entry name" value="Kinesin_motor_dom"/>
</dbReference>
<feature type="compositionally biased region" description="Acidic residues" evidence="7">
    <location>
        <begin position="328"/>
        <end position="339"/>
    </location>
</feature>
<keyword evidence="2 5" id="KW-0067">ATP-binding</keyword>
<feature type="coiled-coil region" evidence="6">
    <location>
        <begin position="1558"/>
        <end position="1682"/>
    </location>
</feature>